<evidence type="ECO:0000256" key="2">
    <source>
        <dbReference type="ARBA" id="ARBA00005464"/>
    </source>
</evidence>
<evidence type="ECO:0000256" key="6">
    <source>
        <dbReference type="ARBA" id="ARBA00023235"/>
    </source>
</evidence>
<dbReference type="FunFam" id="3.30.70.1050:FF:000004">
    <property type="entry name" value="Trigger factor"/>
    <property type="match status" value="1"/>
</dbReference>
<dbReference type="EC" id="5.2.1.8" evidence="3"/>
<dbReference type="GO" id="GO:0043022">
    <property type="term" value="F:ribosome binding"/>
    <property type="evidence" value="ECO:0007669"/>
    <property type="project" value="TreeGrafter"/>
</dbReference>
<evidence type="ECO:0000256" key="1">
    <source>
        <dbReference type="ARBA" id="ARBA00000971"/>
    </source>
</evidence>
<dbReference type="PANTHER" id="PTHR30560">
    <property type="entry name" value="TRIGGER FACTOR CHAPERONE AND PEPTIDYL-PROLYL CIS/TRANS ISOMERASE"/>
    <property type="match status" value="1"/>
</dbReference>
<comment type="function">
    <text evidence="7">Involved in protein export. Acts as a chaperone by maintaining the newly synthesized protein in an open conformation. Functions as a peptidyl-prolyl cis-trans isomerase.</text>
</comment>
<dbReference type="EMBL" id="JACGCM010001204">
    <property type="protein sequence ID" value="KAF6159184.1"/>
    <property type="molecule type" value="Genomic_DNA"/>
</dbReference>
<keyword evidence="6" id="KW-0413">Isomerase</keyword>
<proteinExistence type="inferred from homology"/>
<dbReference type="GO" id="GO:0015031">
    <property type="term" value="P:protein transport"/>
    <property type="evidence" value="ECO:0007669"/>
    <property type="project" value="InterPro"/>
</dbReference>
<dbReference type="Gene3D" id="3.30.70.1050">
    <property type="entry name" value="Trigger factor ribosome-binding domain"/>
    <property type="match status" value="1"/>
</dbReference>
<dbReference type="Proteomes" id="UP000541444">
    <property type="component" value="Unassembled WGS sequence"/>
</dbReference>
<protein>
    <recommendedName>
        <fullName evidence="3">peptidylprolyl isomerase</fullName>
        <ecNumber evidence="3">5.2.1.8</ecNumber>
    </recommendedName>
</protein>
<evidence type="ECO:0000256" key="4">
    <source>
        <dbReference type="ARBA" id="ARBA00023110"/>
    </source>
</evidence>
<dbReference type="GO" id="GO:0043335">
    <property type="term" value="P:protein unfolding"/>
    <property type="evidence" value="ECO:0007669"/>
    <property type="project" value="TreeGrafter"/>
</dbReference>
<dbReference type="OrthoDB" id="3366at2759"/>
<dbReference type="InterPro" id="IPR027304">
    <property type="entry name" value="Trigger_fact/SurA_dom_sf"/>
</dbReference>
<dbReference type="InterPro" id="IPR036611">
    <property type="entry name" value="Trigger_fac_ribosome-bd_sf"/>
</dbReference>
<dbReference type="SUPFAM" id="SSF54534">
    <property type="entry name" value="FKBP-like"/>
    <property type="match status" value="1"/>
</dbReference>
<dbReference type="AlphaFoldDB" id="A0A7J7MWH1"/>
<comment type="caution">
    <text evidence="10">The sequence shown here is derived from an EMBL/GenBank/DDBJ whole genome shotgun (WGS) entry which is preliminary data.</text>
</comment>
<dbReference type="GO" id="GO:0044183">
    <property type="term" value="F:protein folding chaperone"/>
    <property type="evidence" value="ECO:0007669"/>
    <property type="project" value="TreeGrafter"/>
</dbReference>
<comment type="similarity">
    <text evidence="2">Belongs to the FKBP-type PPIase family. Tig subfamily.</text>
</comment>
<name>A0A7J7MWH1_9MAGN</name>
<evidence type="ECO:0000313" key="11">
    <source>
        <dbReference type="Proteomes" id="UP000541444"/>
    </source>
</evidence>
<dbReference type="GO" id="GO:0051083">
    <property type="term" value="P:'de novo' cotranslational protein folding"/>
    <property type="evidence" value="ECO:0007669"/>
    <property type="project" value="TreeGrafter"/>
</dbReference>
<keyword evidence="5" id="KW-0143">Chaperone</keyword>
<keyword evidence="4" id="KW-0697">Rotamase</keyword>
<evidence type="ECO:0000313" key="10">
    <source>
        <dbReference type="EMBL" id="KAF6159184.1"/>
    </source>
</evidence>
<dbReference type="SUPFAM" id="SSF102735">
    <property type="entry name" value="Trigger factor ribosome-binding domain"/>
    <property type="match status" value="1"/>
</dbReference>
<dbReference type="Gene3D" id="1.10.3120.10">
    <property type="entry name" value="Trigger factor, C-terminal domain"/>
    <property type="match status" value="1"/>
</dbReference>
<dbReference type="PANTHER" id="PTHR30560:SF3">
    <property type="entry name" value="TRIGGER FACTOR-LIKE PROTEIN TIG, CHLOROPLASTIC"/>
    <property type="match status" value="1"/>
</dbReference>
<evidence type="ECO:0000259" key="8">
    <source>
        <dbReference type="Pfam" id="PF05697"/>
    </source>
</evidence>
<keyword evidence="11" id="KW-1185">Reference proteome</keyword>
<dbReference type="HAMAP" id="MF_00303">
    <property type="entry name" value="Trigger_factor_Tig"/>
    <property type="match status" value="1"/>
</dbReference>
<dbReference type="FunFam" id="1.10.3120.10:FF:000004">
    <property type="entry name" value="Chloroplast trigger factor"/>
    <property type="match status" value="1"/>
</dbReference>
<dbReference type="InterPro" id="IPR008881">
    <property type="entry name" value="Trigger_fac_ribosome-bd_bac"/>
</dbReference>
<dbReference type="GO" id="GO:0003755">
    <property type="term" value="F:peptidyl-prolyl cis-trans isomerase activity"/>
    <property type="evidence" value="ECO:0007669"/>
    <property type="project" value="UniProtKB-KW"/>
</dbReference>
<dbReference type="InterPro" id="IPR005215">
    <property type="entry name" value="Trig_fac"/>
</dbReference>
<evidence type="ECO:0000256" key="7">
    <source>
        <dbReference type="ARBA" id="ARBA00024849"/>
    </source>
</evidence>
<feature type="domain" description="Trigger factor C-terminal" evidence="9">
    <location>
        <begin position="438"/>
        <end position="595"/>
    </location>
</feature>
<dbReference type="Gene3D" id="3.10.50.40">
    <property type="match status" value="1"/>
</dbReference>
<dbReference type="FunFam" id="3.10.50.40:FF:000001">
    <property type="entry name" value="Trigger factor"/>
    <property type="match status" value="1"/>
</dbReference>
<sequence>MELLSSTILNFKHSLSSSRIQLSRSSLQLKNNITYPQKLTFPSRQFLISLPPTQRVPSQLSVSASSVATTPTVKDKLPADIEVEEIQEPNSRVRISVSVPPVVCEDCYKRVLAEFTKRAKVTGSLVFAPIEILLVKEEEKGEEMGEGPRVYACVVPSSEVPGFRPGKKVPENILISHVGKQNVRKATIESILKRTIPHAMSSVEGRALKDSVHIITKFSEMEESFASPVDFLRDVGDNIVPPQLGTTSGYGKLRSRIQSLKTGMPHQYDVMVDVAPELKWIPENGYRNLKIIVEMDNFIDAQTACEAEIKRRHKALGALRIVTDRGLQVGDVAILDISTTKIKEDESDGEKIPSAESNGFQLDTEEVDSLPPGFLDSLLGIQSGQTKSFSLVFPDSWRQENLRGVPALFTVDCKELFYRDLPVLDDSLAEKFLPGCSTLSQVRESILLKCKEVEETAKEQATDNAILDQLCKMIDVEIPTTLFEEQGRQLYGAQLLQIQANMKISEEQLSYISSPKAVNEFLEVQRENITNAVKQNLAVTDIFKRENLEYPTEVLVKEIENSIAEFKRNKQEYDEERVKDQVEEILEGAKVLEWLREHAEVQYITR</sequence>
<organism evidence="10 11">
    <name type="scientific">Kingdonia uniflora</name>
    <dbReference type="NCBI Taxonomy" id="39325"/>
    <lineage>
        <taxon>Eukaryota</taxon>
        <taxon>Viridiplantae</taxon>
        <taxon>Streptophyta</taxon>
        <taxon>Embryophyta</taxon>
        <taxon>Tracheophyta</taxon>
        <taxon>Spermatophyta</taxon>
        <taxon>Magnoliopsida</taxon>
        <taxon>Ranunculales</taxon>
        <taxon>Circaeasteraceae</taxon>
        <taxon>Kingdonia</taxon>
    </lineage>
</organism>
<feature type="domain" description="Trigger factor ribosome-binding bacterial" evidence="8">
    <location>
        <begin position="156"/>
        <end position="208"/>
    </location>
</feature>
<dbReference type="InterPro" id="IPR037041">
    <property type="entry name" value="Trigger_fac_C_sf"/>
</dbReference>
<reference evidence="10 11" key="1">
    <citation type="journal article" date="2020" name="IScience">
        <title>Genome Sequencing of the Endangered Kingdonia uniflora (Circaeasteraceae, Ranunculales) Reveals Potential Mechanisms of Evolutionary Specialization.</title>
        <authorList>
            <person name="Sun Y."/>
            <person name="Deng T."/>
            <person name="Zhang A."/>
            <person name="Moore M.J."/>
            <person name="Landis J.B."/>
            <person name="Lin N."/>
            <person name="Zhang H."/>
            <person name="Zhang X."/>
            <person name="Huang J."/>
            <person name="Zhang X."/>
            <person name="Sun H."/>
            <person name="Wang H."/>
        </authorList>
    </citation>
    <scope>NUCLEOTIDE SEQUENCE [LARGE SCALE GENOMIC DNA]</scope>
    <source>
        <strain evidence="10">TB1705</strain>
        <tissue evidence="10">Leaf</tissue>
    </source>
</reference>
<dbReference type="InterPro" id="IPR008880">
    <property type="entry name" value="Trigger_fac_C"/>
</dbReference>
<evidence type="ECO:0000256" key="5">
    <source>
        <dbReference type="ARBA" id="ARBA00023186"/>
    </source>
</evidence>
<dbReference type="SUPFAM" id="SSF109998">
    <property type="entry name" value="Triger factor/SurA peptide-binding domain-like"/>
    <property type="match status" value="1"/>
</dbReference>
<evidence type="ECO:0000259" key="9">
    <source>
        <dbReference type="Pfam" id="PF05698"/>
    </source>
</evidence>
<accession>A0A7J7MWH1</accession>
<comment type="catalytic activity">
    <reaction evidence="1">
        <text>[protein]-peptidylproline (omega=180) = [protein]-peptidylproline (omega=0)</text>
        <dbReference type="Rhea" id="RHEA:16237"/>
        <dbReference type="Rhea" id="RHEA-COMP:10747"/>
        <dbReference type="Rhea" id="RHEA-COMP:10748"/>
        <dbReference type="ChEBI" id="CHEBI:83833"/>
        <dbReference type="ChEBI" id="CHEBI:83834"/>
        <dbReference type="EC" id="5.2.1.8"/>
    </reaction>
</comment>
<evidence type="ECO:0000256" key="3">
    <source>
        <dbReference type="ARBA" id="ARBA00013194"/>
    </source>
</evidence>
<dbReference type="Pfam" id="PF05698">
    <property type="entry name" value="Trigger_C"/>
    <property type="match status" value="1"/>
</dbReference>
<gene>
    <name evidence="10" type="ORF">GIB67_032801</name>
</gene>
<dbReference type="InterPro" id="IPR046357">
    <property type="entry name" value="PPIase_dom_sf"/>
</dbReference>
<dbReference type="Pfam" id="PF05697">
    <property type="entry name" value="Trigger_N"/>
    <property type="match status" value="1"/>
</dbReference>